<feature type="domain" description="Carboxymuconolactone decarboxylase-like" evidence="1">
    <location>
        <begin position="23"/>
        <end position="99"/>
    </location>
</feature>
<dbReference type="PANTHER" id="PTHR33930">
    <property type="entry name" value="ALKYL HYDROPEROXIDE REDUCTASE AHPD"/>
    <property type="match status" value="1"/>
</dbReference>
<evidence type="ECO:0000313" key="3">
    <source>
        <dbReference type="EMBL" id="KQB33819.1"/>
    </source>
</evidence>
<gene>
    <name evidence="3" type="ORF">AOG54_01690</name>
    <name evidence="2" type="ORF">SE19_06755</name>
</gene>
<dbReference type="GeneID" id="84221759"/>
<dbReference type="EMBL" id="LJCQ01000291">
    <property type="protein sequence ID" value="KPV46147.1"/>
    <property type="molecule type" value="Genomic_DNA"/>
</dbReference>
<dbReference type="InterPro" id="IPR029032">
    <property type="entry name" value="AhpD-like"/>
</dbReference>
<dbReference type="OrthoDB" id="111898at2157"/>
<sequence length="112" mass="12515">MDAKQKLNEVNRIMAETGKDNSKFQNAFFGFMSATMDNSVLDQKTKEFIALSLGMAARCEWCISYHVNNAIKAGATRKELMEVGYITTLMYGSQALMEMNSLVDAINAFLPE</sequence>
<evidence type="ECO:0000313" key="5">
    <source>
        <dbReference type="Proteomes" id="UP000050515"/>
    </source>
</evidence>
<proteinExistence type="predicted"/>
<organism evidence="3 4">
    <name type="scientific">Acidiplasma aeolicum</name>
    <dbReference type="NCBI Taxonomy" id="507754"/>
    <lineage>
        <taxon>Archaea</taxon>
        <taxon>Methanobacteriati</taxon>
        <taxon>Thermoplasmatota</taxon>
        <taxon>Thermoplasmata</taxon>
        <taxon>Thermoplasmatales</taxon>
        <taxon>Ferroplasmaceae</taxon>
        <taxon>Acidiplasma</taxon>
    </lineage>
</organism>
<dbReference type="GO" id="GO:0051920">
    <property type="term" value="F:peroxiredoxin activity"/>
    <property type="evidence" value="ECO:0007669"/>
    <property type="project" value="InterPro"/>
</dbReference>
<dbReference type="EMBL" id="LKBG01000275">
    <property type="protein sequence ID" value="KQB33819.1"/>
    <property type="molecule type" value="Genomic_DNA"/>
</dbReference>
<dbReference type="GO" id="GO:0003677">
    <property type="term" value="F:DNA binding"/>
    <property type="evidence" value="ECO:0007669"/>
    <property type="project" value="UniProtKB-KW"/>
</dbReference>
<reference evidence="3 4" key="2">
    <citation type="submission" date="2015-09" db="EMBL/GenBank/DDBJ databases">
        <title>Heavy metals and arsenic resistance mechanisms in polyextremophilic archaea of the family Ferroplasmaceae.</title>
        <authorList>
            <person name="Bulaev A.G."/>
            <person name="Kanygina A.V."/>
        </authorList>
    </citation>
    <scope>NUCLEOTIDE SEQUENCE [LARGE SCALE GENOMIC DNA]</scope>
    <source>
        <strain evidence="3 4">VT</strain>
    </source>
</reference>
<dbReference type="RefSeq" id="WP_048100817.1">
    <property type="nucleotide sequence ID" value="NZ_JBBYJF010000010.1"/>
</dbReference>
<dbReference type="PANTHER" id="PTHR33930:SF2">
    <property type="entry name" value="BLR3452 PROTEIN"/>
    <property type="match status" value="1"/>
</dbReference>
<evidence type="ECO:0000313" key="2">
    <source>
        <dbReference type="EMBL" id="KPV46147.1"/>
    </source>
</evidence>
<evidence type="ECO:0000313" key="4">
    <source>
        <dbReference type="Proteomes" id="UP000050320"/>
    </source>
</evidence>
<evidence type="ECO:0000259" key="1">
    <source>
        <dbReference type="Pfam" id="PF02627"/>
    </source>
</evidence>
<protein>
    <submittedName>
        <fullName evidence="3">DNA-binding protein</fullName>
    </submittedName>
</protein>
<reference evidence="2 5" key="1">
    <citation type="submission" date="2015-09" db="EMBL/GenBank/DDBJ databases">
        <title>Draft genome sequence of Acidiplasma aeolicum DSM 18409.</title>
        <authorList>
            <person name="Hemp J."/>
        </authorList>
    </citation>
    <scope>NUCLEOTIDE SEQUENCE [LARGE SCALE GENOMIC DNA]</scope>
    <source>
        <strain evidence="2 5">V</strain>
    </source>
</reference>
<dbReference type="InterPro" id="IPR004675">
    <property type="entry name" value="AhpD_core"/>
</dbReference>
<dbReference type="Gene3D" id="1.20.1290.10">
    <property type="entry name" value="AhpD-like"/>
    <property type="match status" value="1"/>
</dbReference>
<keyword evidence="3" id="KW-0238">DNA-binding</keyword>
<comment type="caution">
    <text evidence="3">The sequence shown here is derived from an EMBL/GenBank/DDBJ whole genome shotgun (WGS) entry which is preliminary data.</text>
</comment>
<keyword evidence="4" id="KW-1185">Reference proteome</keyword>
<accession>A0A0Q0RFF2</accession>
<dbReference type="Proteomes" id="UP000050515">
    <property type="component" value="Unassembled WGS sequence"/>
</dbReference>
<dbReference type="SUPFAM" id="SSF69118">
    <property type="entry name" value="AhpD-like"/>
    <property type="match status" value="1"/>
</dbReference>
<dbReference type="PATRIC" id="fig|507754.4.peg.117"/>
<name>A0A0Q0RFF2_9ARCH</name>
<dbReference type="Pfam" id="PF02627">
    <property type="entry name" value="CMD"/>
    <property type="match status" value="1"/>
</dbReference>
<dbReference type="NCBIfam" id="TIGR00778">
    <property type="entry name" value="ahpD_dom"/>
    <property type="match status" value="1"/>
</dbReference>
<dbReference type="InterPro" id="IPR003779">
    <property type="entry name" value="CMD-like"/>
</dbReference>
<dbReference type="AlphaFoldDB" id="A0A0Q0RFF2"/>
<dbReference type="Proteomes" id="UP000050320">
    <property type="component" value="Unassembled WGS sequence"/>
</dbReference>